<feature type="transmembrane region" description="Helical" evidence="8">
    <location>
        <begin position="20"/>
        <end position="39"/>
    </location>
</feature>
<evidence type="ECO:0000256" key="6">
    <source>
        <dbReference type="ARBA" id="ARBA00022989"/>
    </source>
</evidence>
<keyword evidence="7 8" id="KW-0472">Membrane</keyword>
<keyword evidence="4" id="KW-1003">Cell membrane</keyword>
<accession>A0ABT4R293</accession>
<feature type="domain" description="ABC transmembrane type-2" evidence="9">
    <location>
        <begin position="134"/>
        <end position="370"/>
    </location>
</feature>
<dbReference type="Gene3D" id="3.40.1710.10">
    <property type="entry name" value="abc type-2 transporter like domain"/>
    <property type="match status" value="1"/>
</dbReference>
<feature type="transmembrane region" description="Helical" evidence="8">
    <location>
        <begin position="288"/>
        <end position="306"/>
    </location>
</feature>
<keyword evidence="3" id="KW-0813">Transport</keyword>
<feature type="transmembrane region" description="Helical" evidence="8">
    <location>
        <begin position="259"/>
        <end position="281"/>
    </location>
</feature>
<evidence type="ECO:0000259" key="9">
    <source>
        <dbReference type="PROSITE" id="PS51012"/>
    </source>
</evidence>
<comment type="subcellular location">
    <subcellularLocation>
        <location evidence="1">Cell membrane</location>
        <topology evidence="1">Multi-pass membrane protein</topology>
    </subcellularLocation>
</comment>
<sequence length="375" mass="40592">MRYWVRNVFHLGVKELASLARDVVMAVLIVYVFTVAVYSEATAMKTDVSNAGVAVVDADHSALSSRIKDALQPPYFRAPREIDRSELDALLDKGLYTFVLDIPPRFEADLLANRGPSIQINVDATAVAQAAVGTAYIQQIIARETANFLHQHGASQAVPIEPVIRALFNQNLEAIRFSASMGIINNVTILAVILAGAAVMRERERGTIEHLLVMPVLPNEILAAKIWANGLIVLLAAGLSLHLVVQFALQVPIVGSVEFFLAGAAVYLFAVTSLGILLATIANSMPQFALLAIPVFIVMFLLSGSFTPFESMPVLLQDIMYASPSTHFVRFAQSVLYRGAGIDLVWKDLAAMAALGAAFVAVALSRFRTMLARQS</sequence>
<evidence type="ECO:0000256" key="8">
    <source>
        <dbReference type="SAM" id="Phobius"/>
    </source>
</evidence>
<dbReference type="EMBL" id="JAPFQA010000019">
    <property type="protein sequence ID" value="MCZ8547937.1"/>
    <property type="molecule type" value="Genomic_DNA"/>
</dbReference>
<feature type="transmembrane region" description="Helical" evidence="8">
    <location>
        <begin position="221"/>
        <end position="247"/>
    </location>
</feature>
<dbReference type="InterPro" id="IPR051449">
    <property type="entry name" value="ABC-2_transporter_component"/>
</dbReference>
<feature type="transmembrane region" description="Helical" evidence="8">
    <location>
        <begin position="177"/>
        <end position="200"/>
    </location>
</feature>
<dbReference type="InterPro" id="IPR047817">
    <property type="entry name" value="ABC2_TM_bact-type"/>
</dbReference>
<evidence type="ECO:0000256" key="1">
    <source>
        <dbReference type="ARBA" id="ARBA00004651"/>
    </source>
</evidence>
<keyword evidence="11" id="KW-1185">Reference proteome</keyword>
<evidence type="ECO:0000256" key="5">
    <source>
        <dbReference type="ARBA" id="ARBA00022692"/>
    </source>
</evidence>
<keyword evidence="6 8" id="KW-1133">Transmembrane helix</keyword>
<comment type="caution">
    <text evidence="10">The sequence shown here is derived from an EMBL/GenBank/DDBJ whole genome shotgun (WGS) entry which is preliminary data.</text>
</comment>
<evidence type="ECO:0000256" key="3">
    <source>
        <dbReference type="ARBA" id="ARBA00022448"/>
    </source>
</evidence>
<feature type="transmembrane region" description="Helical" evidence="8">
    <location>
        <begin position="349"/>
        <end position="367"/>
    </location>
</feature>
<evidence type="ECO:0000256" key="4">
    <source>
        <dbReference type="ARBA" id="ARBA00022475"/>
    </source>
</evidence>
<dbReference type="Proteomes" id="UP001152178">
    <property type="component" value="Unassembled WGS sequence"/>
</dbReference>
<dbReference type="PANTHER" id="PTHR30294:SF47">
    <property type="entry name" value="INNER MEMBRANE TRANSPORT PERMEASE YHHJ"/>
    <property type="match status" value="1"/>
</dbReference>
<comment type="similarity">
    <text evidence="2">Belongs to the ABC-2 integral membrane protein family.</text>
</comment>
<dbReference type="RefSeq" id="WP_269908199.1">
    <property type="nucleotide sequence ID" value="NZ_JAPFQA010000019.1"/>
</dbReference>
<reference evidence="10" key="1">
    <citation type="submission" date="2022-11" db="EMBL/GenBank/DDBJ databases">
        <authorList>
            <person name="Coimbra C."/>
        </authorList>
    </citation>
    <scope>NUCLEOTIDE SEQUENCE</scope>
    <source>
        <strain evidence="10">Jales19</strain>
    </source>
</reference>
<evidence type="ECO:0000256" key="2">
    <source>
        <dbReference type="ARBA" id="ARBA00007783"/>
    </source>
</evidence>
<proteinExistence type="inferred from homology"/>
<dbReference type="PANTHER" id="PTHR30294">
    <property type="entry name" value="MEMBRANE COMPONENT OF ABC TRANSPORTER YHHJ-RELATED"/>
    <property type="match status" value="1"/>
</dbReference>
<keyword evidence="5 8" id="KW-0812">Transmembrane</keyword>
<evidence type="ECO:0000313" key="11">
    <source>
        <dbReference type="Proteomes" id="UP001152178"/>
    </source>
</evidence>
<evidence type="ECO:0000313" key="10">
    <source>
        <dbReference type="EMBL" id="MCZ8547937.1"/>
    </source>
</evidence>
<dbReference type="Pfam" id="PF12698">
    <property type="entry name" value="ABC2_membrane_3"/>
    <property type="match status" value="1"/>
</dbReference>
<evidence type="ECO:0000256" key="7">
    <source>
        <dbReference type="ARBA" id="ARBA00023136"/>
    </source>
</evidence>
<dbReference type="InterPro" id="IPR013525">
    <property type="entry name" value="ABC2_TM"/>
</dbReference>
<organism evidence="10 11">
    <name type="scientific">Mesorhizobium qingshengii</name>
    <dbReference type="NCBI Taxonomy" id="1165689"/>
    <lineage>
        <taxon>Bacteria</taxon>
        <taxon>Pseudomonadati</taxon>
        <taxon>Pseudomonadota</taxon>
        <taxon>Alphaproteobacteria</taxon>
        <taxon>Hyphomicrobiales</taxon>
        <taxon>Phyllobacteriaceae</taxon>
        <taxon>Mesorhizobium</taxon>
    </lineage>
</organism>
<protein>
    <submittedName>
        <fullName evidence="10">ABC transporter permease</fullName>
    </submittedName>
</protein>
<gene>
    <name evidence="10" type="ORF">OOJ09_27480</name>
</gene>
<dbReference type="PROSITE" id="PS51012">
    <property type="entry name" value="ABC_TM2"/>
    <property type="match status" value="1"/>
</dbReference>
<name>A0ABT4R293_9HYPH</name>